<dbReference type="Proteomes" id="UP001500552">
    <property type="component" value="Unassembled WGS sequence"/>
</dbReference>
<proteinExistence type="predicted"/>
<dbReference type="EMBL" id="BAABHC010000004">
    <property type="protein sequence ID" value="GAA4427410.1"/>
    <property type="molecule type" value="Genomic_DNA"/>
</dbReference>
<evidence type="ECO:0000313" key="1">
    <source>
        <dbReference type="EMBL" id="GAA4427410.1"/>
    </source>
</evidence>
<comment type="caution">
    <text evidence="1">The sequence shown here is derived from an EMBL/GenBank/DDBJ whole genome shotgun (WGS) entry which is preliminary data.</text>
</comment>
<accession>A0ABP8LFI5</accession>
<evidence type="ECO:0008006" key="3">
    <source>
        <dbReference type="Google" id="ProtNLM"/>
    </source>
</evidence>
<sequence>MLVLLGSCEQDLTIELPAGSEKLVVEGHIEQGTPPFVVLTRTVPVFSEISLASLEESFVHGAQVKVTVQGQEFILDEVPSAAFSEELREVVSVQLGISEALLSGNTGFLFYVYTTDELLGELGESYGLNIQHGNQTLTAVTTIPQLNPIDSLWLEPHPDQQQDSLKTLYYRYIDPDTLGNSIRYFTKRNSEPFYPGLFTSVFNDELVNGRMISFPLDRGEPKGQQEIDMDLYSYFGVGDTITIRWAAIDLPHYRFWFSLENEQNSNGSPIGTPNITQSNIQGGLGIWGGYGVTYHRIIVE</sequence>
<name>A0ABP8LFI5_9BACT</name>
<gene>
    <name evidence="1" type="ORF">GCM10023188_10440</name>
</gene>
<organism evidence="1 2">
    <name type="scientific">Pontibacter saemangeumensis</name>
    <dbReference type="NCBI Taxonomy" id="1084525"/>
    <lineage>
        <taxon>Bacteria</taxon>
        <taxon>Pseudomonadati</taxon>
        <taxon>Bacteroidota</taxon>
        <taxon>Cytophagia</taxon>
        <taxon>Cytophagales</taxon>
        <taxon>Hymenobacteraceae</taxon>
        <taxon>Pontibacter</taxon>
    </lineage>
</organism>
<reference evidence="2" key="1">
    <citation type="journal article" date="2019" name="Int. J. Syst. Evol. Microbiol.">
        <title>The Global Catalogue of Microorganisms (GCM) 10K type strain sequencing project: providing services to taxonomists for standard genome sequencing and annotation.</title>
        <authorList>
            <consortium name="The Broad Institute Genomics Platform"/>
            <consortium name="The Broad Institute Genome Sequencing Center for Infectious Disease"/>
            <person name="Wu L."/>
            <person name="Ma J."/>
        </authorList>
    </citation>
    <scope>NUCLEOTIDE SEQUENCE [LARGE SCALE GENOMIC DNA]</scope>
    <source>
        <strain evidence="2">JCM 17926</strain>
    </source>
</reference>
<dbReference type="InterPro" id="IPR025345">
    <property type="entry name" value="DUF4249"/>
</dbReference>
<evidence type="ECO:0000313" key="2">
    <source>
        <dbReference type="Proteomes" id="UP001500552"/>
    </source>
</evidence>
<protein>
    <recommendedName>
        <fullName evidence="3">DUF4249 domain-containing protein</fullName>
    </recommendedName>
</protein>
<keyword evidence="2" id="KW-1185">Reference proteome</keyword>
<dbReference type="Pfam" id="PF14054">
    <property type="entry name" value="DUF4249"/>
    <property type="match status" value="1"/>
</dbReference>